<dbReference type="EMBL" id="HACG01021418">
    <property type="protein sequence ID" value="CEK68283.1"/>
    <property type="molecule type" value="Transcribed_RNA"/>
</dbReference>
<name>A0A0B6ZIB1_9EUPU</name>
<sequence length="58" mass="6791">VSKEISQAHSVFALQVFRKHTFEDKIQNINGFLKWENPNVKHKIQSYINIAYTITPSM</sequence>
<gene>
    <name evidence="1" type="primary">ORF65770</name>
</gene>
<accession>A0A0B6ZIB1</accession>
<organism evidence="1">
    <name type="scientific">Arion vulgaris</name>
    <dbReference type="NCBI Taxonomy" id="1028688"/>
    <lineage>
        <taxon>Eukaryota</taxon>
        <taxon>Metazoa</taxon>
        <taxon>Spiralia</taxon>
        <taxon>Lophotrochozoa</taxon>
        <taxon>Mollusca</taxon>
        <taxon>Gastropoda</taxon>
        <taxon>Heterobranchia</taxon>
        <taxon>Euthyneura</taxon>
        <taxon>Panpulmonata</taxon>
        <taxon>Eupulmonata</taxon>
        <taxon>Stylommatophora</taxon>
        <taxon>Helicina</taxon>
        <taxon>Arionoidea</taxon>
        <taxon>Arionidae</taxon>
        <taxon>Arion</taxon>
    </lineage>
</organism>
<reference evidence="1" key="1">
    <citation type="submission" date="2014-12" db="EMBL/GenBank/DDBJ databases">
        <title>Insight into the proteome of Arion vulgaris.</title>
        <authorList>
            <person name="Aradska J."/>
            <person name="Bulat T."/>
            <person name="Smidak R."/>
            <person name="Sarate P."/>
            <person name="Gangsoo J."/>
            <person name="Sialana F."/>
            <person name="Bilban M."/>
            <person name="Lubec G."/>
        </authorList>
    </citation>
    <scope>NUCLEOTIDE SEQUENCE</scope>
    <source>
        <tissue evidence="1">Skin</tissue>
    </source>
</reference>
<evidence type="ECO:0000313" key="1">
    <source>
        <dbReference type="EMBL" id="CEK68283.1"/>
    </source>
</evidence>
<protein>
    <submittedName>
        <fullName evidence="1">Uncharacterized protein</fullName>
    </submittedName>
</protein>
<proteinExistence type="predicted"/>
<feature type="non-terminal residue" evidence="1">
    <location>
        <position position="1"/>
    </location>
</feature>
<dbReference type="AlphaFoldDB" id="A0A0B6ZIB1"/>